<accession>A0A239CW64</accession>
<keyword evidence="4" id="KW-1185">Reference proteome</keyword>
<dbReference type="OrthoDB" id="9777685at2"/>
<evidence type="ECO:0000256" key="1">
    <source>
        <dbReference type="ARBA" id="ARBA00023002"/>
    </source>
</evidence>
<dbReference type="InterPro" id="IPR051278">
    <property type="entry name" value="HdrB/HdrD_reductase"/>
</dbReference>
<dbReference type="GO" id="GO:0016491">
    <property type="term" value="F:oxidoreductase activity"/>
    <property type="evidence" value="ECO:0007669"/>
    <property type="project" value="UniProtKB-KW"/>
</dbReference>
<dbReference type="EMBL" id="FZOC01000009">
    <property type="protein sequence ID" value="SNS24149.1"/>
    <property type="molecule type" value="Genomic_DNA"/>
</dbReference>
<feature type="domain" description="Cysteine-rich" evidence="2">
    <location>
        <begin position="6"/>
        <end position="88"/>
    </location>
</feature>
<evidence type="ECO:0000259" key="2">
    <source>
        <dbReference type="Pfam" id="PF02754"/>
    </source>
</evidence>
<organism evidence="3 4">
    <name type="scientific">Humidesulfovibrio mexicanus</name>
    <dbReference type="NCBI Taxonomy" id="147047"/>
    <lineage>
        <taxon>Bacteria</taxon>
        <taxon>Pseudomonadati</taxon>
        <taxon>Thermodesulfobacteriota</taxon>
        <taxon>Desulfovibrionia</taxon>
        <taxon>Desulfovibrionales</taxon>
        <taxon>Desulfovibrionaceae</taxon>
        <taxon>Humidesulfovibrio</taxon>
    </lineage>
</organism>
<sequence>MSARLGYYPGCSQSGTAAENDISSRACLAALGIGMSDVPDWTCCGSTPAHTVDHHLAGALAARNLLQAEAAGFGCIATPCPSCLAALKTADAHLAEPAYKAAVERLLGRAAPGPMESKSVLQVLMEQAGPQGVKARVTRPLTGLKVACYYGCLLNRPPGLMAFDDPENPTAMDELMAACGATVVDYPFKTECCGAAFAMPRLDVMRRLTARLLDMAAECGADAIAVACPLCQMNLDLRRGQANTAARAPHAMPVPYFTQLMGLALGLPEADLALSKLVLPLAPALDAATARQAEAAKNGKEDAPCA</sequence>
<dbReference type="Proteomes" id="UP000198324">
    <property type="component" value="Unassembled WGS sequence"/>
</dbReference>
<protein>
    <submittedName>
        <fullName evidence="3">Heterodisulfide reductase subunit B</fullName>
    </submittedName>
</protein>
<dbReference type="AlphaFoldDB" id="A0A239CW64"/>
<dbReference type="PANTHER" id="PTHR42947">
    <property type="entry name" value="COB--COM HETERODISULFIDE REDUCTASE SUBUNIT B 1"/>
    <property type="match status" value="1"/>
</dbReference>
<proteinExistence type="predicted"/>
<dbReference type="Gene3D" id="1.20.1050.140">
    <property type="match status" value="1"/>
</dbReference>
<evidence type="ECO:0000313" key="3">
    <source>
        <dbReference type="EMBL" id="SNS24149.1"/>
    </source>
</evidence>
<keyword evidence="1" id="KW-0560">Oxidoreductase</keyword>
<evidence type="ECO:0000313" key="4">
    <source>
        <dbReference type="Proteomes" id="UP000198324"/>
    </source>
</evidence>
<dbReference type="PANTHER" id="PTHR42947:SF1">
    <property type="entry name" value="COB--COM HETERODISULFIDE REDUCTASE SUBUNIT B 1"/>
    <property type="match status" value="1"/>
</dbReference>
<name>A0A239CW64_9BACT</name>
<dbReference type="RefSeq" id="WP_089275492.1">
    <property type="nucleotide sequence ID" value="NZ_FZOC01000009.1"/>
</dbReference>
<reference evidence="3 4" key="1">
    <citation type="submission" date="2017-06" db="EMBL/GenBank/DDBJ databases">
        <authorList>
            <person name="Kim H.J."/>
            <person name="Triplett B.A."/>
        </authorList>
    </citation>
    <scope>NUCLEOTIDE SEQUENCE [LARGE SCALE GENOMIC DNA]</scope>
    <source>
        <strain evidence="3 4">DSM 13116</strain>
    </source>
</reference>
<dbReference type="Pfam" id="PF02754">
    <property type="entry name" value="CCG"/>
    <property type="match status" value="2"/>
</dbReference>
<gene>
    <name evidence="3" type="ORF">SAMN04488503_3313</name>
</gene>
<feature type="domain" description="Cysteine-rich" evidence="2">
    <location>
        <begin position="146"/>
        <end position="236"/>
    </location>
</feature>
<dbReference type="InterPro" id="IPR004017">
    <property type="entry name" value="Cys_rich_dom"/>
</dbReference>